<dbReference type="InterPro" id="IPR027995">
    <property type="entry name" value="Galactosyl_T_N"/>
</dbReference>
<dbReference type="GO" id="GO:0016020">
    <property type="term" value="C:membrane"/>
    <property type="evidence" value="ECO:0007669"/>
    <property type="project" value="UniProtKB-SubCell"/>
</dbReference>
<dbReference type="GO" id="GO:0006688">
    <property type="term" value="P:glycosphingolipid biosynthetic process"/>
    <property type="evidence" value="ECO:0007669"/>
    <property type="project" value="TreeGrafter"/>
</dbReference>
<proteinExistence type="inferred from homology"/>
<dbReference type="PANTHER" id="PTHR19300">
    <property type="entry name" value="BETA-1,4-GALACTOSYLTRANSFERASE"/>
    <property type="match status" value="1"/>
</dbReference>
<evidence type="ECO:0000256" key="7">
    <source>
        <dbReference type="ARBA" id="ARBA00022968"/>
    </source>
</evidence>
<dbReference type="CDD" id="cd00899">
    <property type="entry name" value="b4GalT"/>
    <property type="match status" value="1"/>
</dbReference>
<evidence type="ECO:0000256" key="11">
    <source>
        <dbReference type="RuleBase" id="RU368121"/>
    </source>
</evidence>
<comment type="pathway">
    <text evidence="2 11">Protein modification; protein glycosylation.</text>
</comment>
<keyword evidence="4 11" id="KW-0328">Glycosyltransferase</keyword>
<evidence type="ECO:0000313" key="14">
    <source>
        <dbReference type="EMBL" id="CAD5112677.1"/>
    </source>
</evidence>
<dbReference type="GO" id="GO:0005794">
    <property type="term" value="C:Golgi apparatus"/>
    <property type="evidence" value="ECO:0007669"/>
    <property type="project" value="TreeGrafter"/>
</dbReference>
<name>A0A7I8VAN1_9ANNE</name>
<dbReference type="Proteomes" id="UP000549394">
    <property type="component" value="Unassembled WGS sequence"/>
</dbReference>
<keyword evidence="7 11" id="KW-0735">Signal-anchor</keyword>
<sequence>MKYPMQDKIIKYEPKEHQCFEYTYERALIRSNSANDCSFRTCALFTVAILSVEVLVVILVVLFSDDSVKVPLNQRYFDNNFQKYIDEYPDNMTMQEFLLQYDSICEIKDHANTCPCVSPYLKGPINLTNPDPGKPVKAGGTWQPSICKPRQKLAVIVPFLDRDAHLKIFLSILHPMLQRQLLDYTIFVVEQSSPERFNKAAIMNAGFLEVNKLGNFDCIIFHDVDMLPEDDRNFYACSKSFRHVGSHLSKWNYTVPYRAIFGGAISMPPKLFRQCNGYSNDFWGWGGEDDDMFKRVIAQQLRILRFPKTASSYQMIKHDRDRRNPPFQFAYLANRWRPIRYKQEGLNSVKYEVDKIEYRPLYTWIMMKILNAQIGVYPQN</sequence>
<comment type="subcellular location">
    <subcellularLocation>
        <location evidence="1">Membrane</location>
        <topology evidence="1">Single-pass type II membrane protein</topology>
    </subcellularLocation>
</comment>
<dbReference type="OrthoDB" id="10016069at2759"/>
<evidence type="ECO:0000256" key="2">
    <source>
        <dbReference type="ARBA" id="ARBA00004922"/>
    </source>
</evidence>
<dbReference type="InterPro" id="IPR027791">
    <property type="entry name" value="Galactosyl_T_C"/>
</dbReference>
<evidence type="ECO:0000256" key="3">
    <source>
        <dbReference type="ARBA" id="ARBA00005735"/>
    </source>
</evidence>
<evidence type="ECO:0000313" key="15">
    <source>
        <dbReference type="Proteomes" id="UP000549394"/>
    </source>
</evidence>
<dbReference type="InterPro" id="IPR029044">
    <property type="entry name" value="Nucleotide-diphossugar_trans"/>
</dbReference>
<feature type="domain" description="Galactosyltransferase C-terminal" evidence="12">
    <location>
        <begin position="242"/>
        <end position="319"/>
    </location>
</feature>
<dbReference type="GO" id="GO:0008378">
    <property type="term" value="F:galactosyltransferase activity"/>
    <property type="evidence" value="ECO:0007669"/>
    <property type="project" value="TreeGrafter"/>
</dbReference>
<evidence type="ECO:0000256" key="4">
    <source>
        <dbReference type="ARBA" id="ARBA00022676"/>
    </source>
</evidence>
<keyword evidence="8 11" id="KW-1133">Transmembrane helix</keyword>
<dbReference type="PRINTS" id="PR02050">
    <property type="entry name" value="B14GALTRFASE"/>
</dbReference>
<protein>
    <recommendedName>
        <fullName evidence="11">Beta-1,4-galactosyltransferase</fullName>
        <ecNumber evidence="11">2.4.1.-</ecNumber>
    </recommendedName>
</protein>
<evidence type="ECO:0000259" key="13">
    <source>
        <dbReference type="Pfam" id="PF13733"/>
    </source>
</evidence>
<dbReference type="EC" id="2.4.1.-" evidence="11"/>
<evidence type="ECO:0000259" key="12">
    <source>
        <dbReference type="Pfam" id="PF02709"/>
    </source>
</evidence>
<evidence type="ECO:0000256" key="6">
    <source>
        <dbReference type="ARBA" id="ARBA00022692"/>
    </source>
</evidence>
<reference evidence="14 15" key="1">
    <citation type="submission" date="2020-08" db="EMBL/GenBank/DDBJ databases">
        <authorList>
            <person name="Hejnol A."/>
        </authorList>
    </citation>
    <scope>NUCLEOTIDE SEQUENCE [LARGE SCALE GENOMIC DNA]</scope>
</reference>
<feature type="domain" description="Galactosyltransferase N-terminal" evidence="13">
    <location>
        <begin position="114"/>
        <end position="238"/>
    </location>
</feature>
<dbReference type="Pfam" id="PF13733">
    <property type="entry name" value="Glyco_transf_7N"/>
    <property type="match status" value="1"/>
</dbReference>
<feature type="transmembrane region" description="Helical" evidence="11">
    <location>
        <begin position="42"/>
        <end position="63"/>
    </location>
</feature>
<dbReference type="PANTHER" id="PTHR19300:SF57">
    <property type="entry name" value="BETA-1,4-N-ACETYLGALACTOSAMINYLTRANSFERASE"/>
    <property type="match status" value="1"/>
</dbReference>
<comment type="function">
    <text evidence="11">Catalyses the transfer of galactose onto proteins or lipids.</text>
</comment>
<keyword evidence="10 11" id="KW-0325">Glycoprotein</keyword>
<evidence type="ECO:0000256" key="1">
    <source>
        <dbReference type="ARBA" id="ARBA00004606"/>
    </source>
</evidence>
<comment type="similarity">
    <text evidence="3 11">Belongs to the glycosyltransferase 7 family.</text>
</comment>
<keyword evidence="5 11" id="KW-0808">Transferase</keyword>
<dbReference type="EMBL" id="CAJFCJ010000002">
    <property type="protein sequence ID" value="CAD5112677.1"/>
    <property type="molecule type" value="Genomic_DNA"/>
</dbReference>
<keyword evidence="6 11" id="KW-0812">Transmembrane</keyword>
<keyword evidence="15" id="KW-1185">Reference proteome</keyword>
<accession>A0A7I8VAN1</accession>
<dbReference type="Gene3D" id="3.90.550.10">
    <property type="entry name" value="Spore Coat Polysaccharide Biosynthesis Protein SpsA, Chain A"/>
    <property type="match status" value="1"/>
</dbReference>
<dbReference type="GO" id="GO:0033842">
    <property type="term" value="F:N-acetyl-beta-glucosaminyl-derivative 4-beta-N-acetylgalactosaminyltransferase activity"/>
    <property type="evidence" value="ECO:0007669"/>
    <property type="project" value="TreeGrafter"/>
</dbReference>
<keyword evidence="9 11" id="KW-0472">Membrane</keyword>
<dbReference type="UniPathway" id="UPA00378"/>
<evidence type="ECO:0000256" key="8">
    <source>
        <dbReference type="ARBA" id="ARBA00022989"/>
    </source>
</evidence>
<dbReference type="GO" id="GO:0005975">
    <property type="term" value="P:carbohydrate metabolic process"/>
    <property type="evidence" value="ECO:0007669"/>
    <property type="project" value="InterPro"/>
</dbReference>
<dbReference type="Pfam" id="PF02709">
    <property type="entry name" value="Glyco_transf_7C"/>
    <property type="match status" value="1"/>
</dbReference>
<evidence type="ECO:0000256" key="5">
    <source>
        <dbReference type="ARBA" id="ARBA00022679"/>
    </source>
</evidence>
<dbReference type="InterPro" id="IPR003859">
    <property type="entry name" value="Galactosyl_T"/>
</dbReference>
<evidence type="ECO:0000256" key="9">
    <source>
        <dbReference type="ARBA" id="ARBA00023136"/>
    </source>
</evidence>
<dbReference type="AlphaFoldDB" id="A0A7I8VAN1"/>
<organism evidence="14 15">
    <name type="scientific">Dimorphilus gyrociliatus</name>
    <dbReference type="NCBI Taxonomy" id="2664684"/>
    <lineage>
        <taxon>Eukaryota</taxon>
        <taxon>Metazoa</taxon>
        <taxon>Spiralia</taxon>
        <taxon>Lophotrochozoa</taxon>
        <taxon>Annelida</taxon>
        <taxon>Polychaeta</taxon>
        <taxon>Polychaeta incertae sedis</taxon>
        <taxon>Dinophilidae</taxon>
        <taxon>Dimorphilus</taxon>
    </lineage>
</organism>
<evidence type="ECO:0000256" key="10">
    <source>
        <dbReference type="ARBA" id="ARBA00023180"/>
    </source>
</evidence>
<dbReference type="SUPFAM" id="SSF53448">
    <property type="entry name" value="Nucleotide-diphospho-sugar transferases"/>
    <property type="match status" value="1"/>
</dbReference>
<gene>
    <name evidence="14" type="ORF">DGYR_LOCUS1779</name>
</gene>
<comment type="caution">
    <text evidence="14">The sequence shown here is derived from an EMBL/GenBank/DDBJ whole genome shotgun (WGS) entry which is preliminary data.</text>
</comment>